<evidence type="ECO:0000256" key="1">
    <source>
        <dbReference type="ARBA" id="ARBA00010515"/>
    </source>
</evidence>
<name>A0A9E6XXQ4_9ACTN</name>
<dbReference type="Proteomes" id="UP001162834">
    <property type="component" value="Chromosome"/>
</dbReference>
<dbReference type="SUPFAM" id="SSF53474">
    <property type="entry name" value="alpha/beta-Hydrolases"/>
    <property type="match status" value="1"/>
</dbReference>
<dbReference type="EC" id="3.1.1.83" evidence="5"/>
<dbReference type="KEGG" id="sbae:DSM104329_02420"/>
<evidence type="ECO:0000313" key="6">
    <source>
        <dbReference type="Proteomes" id="UP001162834"/>
    </source>
</evidence>
<dbReference type="AlphaFoldDB" id="A0A9E6XXQ4"/>
<feature type="active site" evidence="3">
    <location>
        <position position="145"/>
    </location>
</feature>
<dbReference type="PROSITE" id="PS01174">
    <property type="entry name" value="LIPASE_GDXG_SER"/>
    <property type="match status" value="1"/>
</dbReference>
<dbReference type="Pfam" id="PF07859">
    <property type="entry name" value="Abhydrolase_3"/>
    <property type="match status" value="1"/>
</dbReference>
<accession>A0A9E6XXQ4</accession>
<dbReference type="PANTHER" id="PTHR48081">
    <property type="entry name" value="AB HYDROLASE SUPERFAMILY PROTEIN C4A8.06C"/>
    <property type="match status" value="1"/>
</dbReference>
<organism evidence="5 6">
    <name type="scientific">Capillimicrobium parvum</name>
    <dbReference type="NCBI Taxonomy" id="2884022"/>
    <lineage>
        <taxon>Bacteria</taxon>
        <taxon>Bacillati</taxon>
        <taxon>Actinomycetota</taxon>
        <taxon>Thermoleophilia</taxon>
        <taxon>Solirubrobacterales</taxon>
        <taxon>Capillimicrobiaceae</taxon>
        <taxon>Capillimicrobium</taxon>
    </lineage>
</organism>
<dbReference type="EMBL" id="CP087164">
    <property type="protein sequence ID" value="UGS36023.1"/>
    <property type="molecule type" value="Genomic_DNA"/>
</dbReference>
<dbReference type="InterPro" id="IPR050300">
    <property type="entry name" value="GDXG_lipolytic_enzyme"/>
</dbReference>
<evidence type="ECO:0000259" key="4">
    <source>
        <dbReference type="Pfam" id="PF07859"/>
    </source>
</evidence>
<dbReference type="Gene3D" id="3.40.50.1820">
    <property type="entry name" value="alpha/beta hydrolase"/>
    <property type="match status" value="1"/>
</dbReference>
<keyword evidence="2 5" id="KW-0378">Hydrolase</keyword>
<dbReference type="InterPro" id="IPR029058">
    <property type="entry name" value="AB_hydrolase_fold"/>
</dbReference>
<comment type="similarity">
    <text evidence="1">Belongs to the 'GDXG' lipolytic enzyme family.</text>
</comment>
<dbReference type="InterPro" id="IPR013094">
    <property type="entry name" value="AB_hydrolase_3"/>
</dbReference>
<sequence>MIAAHPSRELRELAAELAALPVPETIEEEHASWNRICAALDAAPDATWEEVDADGVPCVWTSAGPSDACTILYCHGGAFAIGSPWHNRDMMSRIARAAGGRVLGVDYRLAPEHPFPAALDDTVAACRWLLESGVDPATVVLAGDSCGANLVLGAALRARDTGLPLPAAIAAISPWVDLTQAGWSYETNAARDPFVTKDSMDYLAASYLAGASAEDPAASQLFADLAGLPPVLVQVGAGEALLAESVSLVERLGRAGGFATLEIWPHGVHVWPMWAARVPEAQAAIERLAAFAVSAVAGAATASRVP</sequence>
<dbReference type="PANTHER" id="PTHR48081:SF30">
    <property type="entry name" value="ACETYL-HYDROLASE LIPR-RELATED"/>
    <property type="match status" value="1"/>
</dbReference>
<protein>
    <submittedName>
        <fullName evidence="5">Monoterpene epsilon-lactone hydrolase</fullName>
        <ecNumber evidence="5">3.1.1.83</ecNumber>
    </submittedName>
</protein>
<feature type="domain" description="Alpha/beta hydrolase fold-3" evidence="4">
    <location>
        <begin position="71"/>
        <end position="271"/>
    </location>
</feature>
<evidence type="ECO:0000313" key="5">
    <source>
        <dbReference type="EMBL" id="UGS36023.1"/>
    </source>
</evidence>
<dbReference type="InterPro" id="IPR033140">
    <property type="entry name" value="Lipase_GDXG_put_SER_AS"/>
</dbReference>
<reference evidence="5" key="1">
    <citation type="journal article" date="2022" name="Int. J. Syst. Evol. Microbiol.">
        <title>Pseudomonas aegrilactucae sp. nov. and Pseudomonas morbosilactucae sp. nov., pathogens causing bacterial rot of lettuce in Japan.</title>
        <authorList>
            <person name="Sawada H."/>
            <person name="Fujikawa T."/>
            <person name="Satou M."/>
        </authorList>
    </citation>
    <scope>NUCLEOTIDE SEQUENCE</scope>
    <source>
        <strain evidence="5">0166_1</strain>
    </source>
</reference>
<evidence type="ECO:0000256" key="3">
    <source>
        <dbReference type="PROSITE-ProRule" id="PRU10038"/>
    </source>
</evidence>
<gene>
    <name evidence="5" type="primary">mlhB_2</name>
    <name evidence="5" type="ORF">DSM104329_02420</name>
</gene>
<dbReference type="GO" id="GO:0004806">
    <property type="term" value="F:triacylglycerol lipase activity"/>
    <property type="evidence" value="ECO:0007669"/>
    <property type="project" value="TreeGrafter"/>
</dbReference>
<keyword evidence="6" id="KW-1185">Reference proteome</keyword>
<proteinExistence type="inferred from homology"/>
<evidence type="ECO:0000256" key="2">
    <source>
        <dbReference type="ARBA" id="ARBA00022801"/>
    </source>
</evidence>